<dbReference type="AlphaFoldDB" id="A0A073AVC3"/>
<dbReference type="eggNOG" id="ENOG5033CMQ">
    <property type="taxonomic scope" value="Bacteria"/>
</dbReference>
<gene>
    <name evidence="2" type="ORF">GU90_15525</name>
</gene>
<keyword evidence="1" id="KW-1133">Transmembrane helix</keyword>
<comment type="caution">
    <text evidence="2">The sequence shown here is derived from an EMBL/GenBank/DDBJ whole genome shotgun (WGS) entry which is preliminary data.</text>
</comment>
<feature type="transmembrane region" description="Helical" evidence="1">
    <location>
        <begin position="116"/>
        <end position="136"/>
    </location>
</feature>
<protein>
    <submittedName>
        <fullName evidence="2">Membrane protein</fullName>
    </submittedName>
</protein>
<feature type="transmembrane region" description="Helical" evidence="1">
    <location>
        <begin position="34"/>
        <end position="56"/>
    </location>
</feature>
<dbReference type="EMBL" id="JNVU01000037">
    <property type="protein sequence ID" value="KEI43723.1"/>
    <property type="molecule type" value="Genomic_DNA"/>
</dbReference>
<proteinExistence type="predicted"/>
<dbReference type="Pfam" id="PF11377">
    <property type="entry name" value="DUF3180"/>
    <property type="match status" value="1"/>
</dbReference>
<sequence>MQFTQPRHLLAAGVVALVLGHLGARFAYGGLPPLPLLAGVTLLLIAAIDLVLALNFRPRIQRRPGTEPVNALTAARAVALAKASSMVGAIMAGAWIGLLIYLLPLLGRVVVAQSDAAAAGIGLVSAGALIGAGLWLENCLRNPDEPEDEDEEEE</sequence>
<dbReference type="RefSeq" id="WP_029719807.1">
    <property type="nucleotide sequence ID" value="NZ_JAJUIW010000067.1"/>
</dbReference>
<dbReference type="InterPro" id="IPR021517">
    <property type="entry name" value="DUF3180"/>
</dbReference>
<keyword evidence="1" id="KW-0812">Transmembrane</keyword>
<dbReference type="STRING" id="28042.GU90_15525"/>
<reference evidence="2 3" key="1">
    <citation type="submission" date="2014-06" db="EMBL/GenBank/DDBJ databases">
        <title>Saccharopolyspora rectivirgula DSM-43113 Genome sequencing.</title>
        <authorList>
            <person name="Barrera C."/>
            <person name="Millon L."/>
            <person name="Rognon B."/>
            <person name="Zaugg C."/>
            <person name="Monod M."/>
        </authorList>
    </citation>
    <scope>NUCLEOTIDE SEQUENCE [LARGE SCALE GENOMIC DNA]</scope>
    <source>
        <strain evidence="2 3">DSM 43113</strain>
    </source>
</reference>
<keyword evidence="3" id="KW-1185">Reference proteome</keyword>
<feature type="transmembrane region" description="Helical" evidence="1">
    <location>
        <begin position="77"/>
        <end position="104"/>
    </location>
</feature>
<evidence type="ECO:0000313" key="3">
    <source>
        <dbReference type="Proteomes" id="UP000031419"/>
    </source>
</evidence>
<dbReference type="Proteomes" id="UP000031419">
    <property type="component" value="Unassembled WGS sequence"/>
</dbReference>
<keyword evidence="1" id="KW-0472">Membrane</keyword>
<evidence type="ECO:0000313" key="2">
    <source>
        <dbReference type="EMBL" id="KEI43723.1"/>
    </source>
</evidence>
<feature type="transmembrane region" description="Helical" evidence="1">
    <location>
        <begin position="9"/>
        <end position="28"/>
    </location>
</feature>
<evidence type="ECO:0000256" key="1">
    <source>
        <dbReference type="SAM" id="Phobius"/>
    </source>
</evidence>
<accession>A0A073AVC3</accession>
<name>A0A073AVC3_9PSEU</name>
<dbReference type="OrthoDB" id="3825558at2"/>
<organism evidence="2 3">
    <name type="scientific">Saccharopolyspora rectivirgula</name>
    <dbReference type="NCBI Taxonomy" id="28042"/>
    <lineage>
        <taxon>Bacteria</taxon>
        <taxon>Bacillati</taxon>
        <taxon>Actinomycetota</taxon>
        <taxon>Actinomycetes</taxon>
        <taxon>Pseudonocardiales</taxon>
        <taxon>Pseudonocardiaceae</taxon>
        <taxon>Saccharopolyspora</taxon>
    </lineage>
</organism>